<feature type="compositionally biased region" description="Basic and acidic residues" evidence="1">
    <location>
        <begin position="1"/>
        <end position="18"/>
    </location>
</feature>
<sequence>MTQEPERRTREPDDRAEQVSDDSITVNEPEDGVRRTADDEPVHPRSAGETDPAAAADPTIPPDSPHGQPTD</sequence>
<accession>A0AAU7TH66</accession>
<feature type="region of interest" description="Disordered" evidence="1">
    <location>
        <begin position="1"/>
        <end position="71"/>
    </location>
</feature>
<reference evidence="2" key="1">
    <citation type="submission" date="2024-06" db="EMBL/GenBank/DDBJ databases">
        <title>Kribbella sp. strain HUAS MG21 genome sequences.</title>
        <authorList>
            <person name="Mo P."/>
        </authorList>
    </citation>
    <scope>NUCLEOTIDE SEQUENCE</scope>
    <source>
        <strain evidence="2">HUAS MG21</strain>
    </source>
</reference>
<gene>
    <name evidence="2" type="ORF">ABN611_07690</name>
</gene>
<evidence type="ECO:0000313" key="2">
    <source>
        <dbReference type="EMBL" id="XBV26299.1"/>
    </source>
</evidence>
<feature type="compositionally biased region" description="Basic and acidic residues" evidence="1">
    <location>
        <begin position="31"/>
        <end position="48"/>
    </location>
</feature>
<protein>
    <submittedName>
        <fullName evidence="2">Uncharacterized protein</fullName>
    </submittedName>
</protein>
<dbReference type="RefSeq" id="WP_350279099.1">
    <property type="nucleotide sequence ID" value="NZ_CP158165.1"/>
</dbReference>
<dbReference type="EMBL" id="CP158165">
    <property type="protein sequence ID" value="XBV26299.1"/>
    <property type="molecule type" value="Genomic_DNA"/>
</dbReference>
<evidence type="ECO:0000256" key="1">
    <source>
        <dbReference type="SAM" id="MobiDB-lite"/>
    </source>
</evidence>
<name>A0AAU7TH66_9ACTN</name>
<dbReference type="AlphaFoldDB" id="A0AAU7TH66"/>
<organism evidence="2">
    <name type="scientific">Kribbella sp. HUAS MG21</name>
    <dbReference type="NCBI Taxonomy" id="3160966"/>
    <lineage>
        <taxon>Bacteria</taxon>
        <taxon>Bacillati</taxon>
        <taxon>Actinomycetota</taxon>
        <taxon>Actinomycetes</taxon>
        <taxon>Propionibacteriales</taxon>
        <taxon>Kribbellaceae</taxon>
        <taxon>Kribbella</taxon>
    </lineage>
</organism>
<proteinExistence type="predicted"/>